<dbReference type="Proteomes" id="UP000774804">
    <property type="component" value="Unassembled WGS sequence"/>
</dbReference>
<dbReference type="AlphaFoldDB" id="A0A329RIU1"/>
<accession>A0A329RIU1</accession>
<dbReference type="EMBL" id="RCMG01001507">
    <property type="protein sequence ID" value="KAG2825652.1"/>
    <property type="molecule type" value="Genomic_DNA"/>
</dbReference>
<reference evidence="1" key="2">
    <citation type="submission" date="2018-10" db="EMBL/GenBank/DDBJ databases">
        <title>Effector identification in a new, highly contiguous assembly of the strawberry crown rot pathogen Phytophthora cactorum.</title>
        <authorList>
            <person name="Armitage A.D."/>
            <person name="Nellist C.F."/>
            <person name="Bates H."/>
            <person name="Vickerstaff R.J."/>
            <person name="Harrison R.J."/>
        </authorList>
    </citation>
    <scope>NUCLEOTIDE SEQUENCE</scope>
    <source>
        <strain evidence="1">15-7</strain>
        <strain evidence="2">4032</strain>
        <strain evidence="3">4040</strain>
        <strain evidence="4">P415</strain>
    </source>
</reference>
<dbReference type="EMBL" id="RCMI01001641">
    <property type="protein sequence ID" value="KAG2882736.1"/>
    <property type="molecule type" value="Genomic_DNA"/>
</dbReference>
<evidence type="ECO:0000313" key="5">
    <source>
        <dbReference type="EMBL" id="KAG6946106.1"/>
    </source>
</evidence>
<evidence type="ECO:0000313" key="2">
    <source>
        <dbReference type="EMBL" id="KAG2882736.1"/>
    </source>
</evidence>
<dbReference type="InterPro" id="IPR009069">
    <property type="entry name" value="Cys_alpha_HP_mot_SF"/>
</dbReference>
<dbReference type="Proteomes" id="UP000736787">
    <property type="component" value="Unassembled WGS sequence"/>
</dbReference>
<dbReference type="VEuPathDB" id="FungiDB:PC110_g20311"/>
<dbReference type="EMBL" id="MJFZ01001098">
    <property type="protein sequence ID" value="RAW23252.1"/>
    <property type="molecule type" value="Genomic_DNA"/>
</dbReference>
<evidence type="ECO:0000313" key="4">
    <source>
        <dbReference type="EMBL" id="KAG2959612.1"/>
    </source>
</evidence>
<organism evidence="6 7">
    <name type="scientific">Phytophthora cactorum</name>
    <dbReference type="NCBI Taxonomy" id="29920"/>
    <lineage>
        <taxon>Eukaryota</taxon>
        <taxon>Sar</taxon>
        <taxon>Stramenopiles</taxon>
        <taxon>Oomycota</taxon>
        <taxon>Peronosporomycetes</taxon>
        <taxon>Peronosporales</taxon>
        <taxon>Peronosporaceae</taxon>
        <taxon>Phytophthora</taxon>
    </lineage>
</organism>
<evidence type="ECO:0000313" key="1">
    <source>
        <dbReference type="EMBL" id="KAG2825652.1"/>
    </source>
</evidence>
<evidence type="ECO:0000313" key="6">
    <source>
        <dbReference type="EMBL" id="RAW23252.1"/>
    </source>
</evidence>
<dbReference type="Proteomes" id="UP000697107">
    <property type="component" value="Unassembled WGS sequence"/>
</dbReference>
<proteinExistence type="predicted"/>
<dbReference type="Proteomes" id="UP000688947">
    <property type="component" value="Unassembled WGS sequence"/>
</dbReference>
<keyword evidence="7" id="KW-1185">Reference proteome</keyword>
<dbReference type="EMBL" id="RCML01001953">
    <property type="protein sequence ID" value="KAG2959612.1"/>
    <property type="molecule type" value="Genomic_DNA"/>
</dbReference>
<evidence type="ECO:0000313" key="7">
    <source>
        <dbReference type="Proteomes" id="UP000251314"/>
    </source>
</evidence>
<dbReference type="EMBL" id="RCMK01001530">
    <property type="protein sequence ID" value="KAG2892579.1"/>
    <property type="molecule type" value="Genomic_DNA"/>
</dbReference>
<reference evidence="6 7" key="1">
    <citation type="submission" date="2018-01" db="EMBL/GenBank/DDBJ databases">
        <title>Draft genome of the strawberry crown rot pathogen Phytophthora cactorum.</title>
        <authorList>
            <person name="Armitage A.D."/>
            <person name="Lysoe E."/>
            <person name="Nellist C.F."/>
            <person name="Harrison R.J."/>
            <person name="Brurberg M.B."/>
        </authorList>
    </citation>
    <scope>NUCLEOTIDE SEQUENCE [LARGE SCALE GENOMIC DNA]</scope>
    <source>
        <strain evidence="6 7">10300</strain>
    </source>
</reference>
<comment type="caution">
    <text evidence="6">The sequence shown here is derived from an EMBL/GenBank/DDBJ whole genome shotgun (WGS) entry which is preliminary data.</text>
</comment>
<name>A0A329RIU1_9STRA</name>
<sequence length="93" mass="10717">MEPTKFDNAVRGCTPQRSVSTTVVAVQILTLMYGDLLVLPSQECAKLQRESLNCLINNGDNKNVCQPFFDRYKKCLKDRREREIAERRARLRG</sequence>
<dbReference type="PROSITE" id="PS51808">
    <property type="entry name" value="CHCH"/>
    <property type="match status" value="1"/>
</dbReference>
<reference evidence="5" key="3">
    <citation type="submission" date="2021-01" db="EMBL/GenBank/DDBJ databases">
        <title>Phytophthora aleatoria, a newly-described species from Pinus radiata is distinct from Phytophthora cactorum isolates based on comparative genomics.</title>
        <authorList>
            <person name="Mcdougal R."/>
            <person name="Panda P."/>
            <person name="Williams N."/>
            <person name="Studholme D.J."/>
        </authorList>
    </citation>
    <scope>NUCLEOTIDE SEQUENCE</scope>
    <source>
        <strain evidence="5">NZFS 3830</strain>
    </source>
</reference>
<dbReference type="Proteomes" id="UP000735874">
    <property type="component" value="Unassembled WGS sequence"/>
</dbReference>
<evidence type="ECO:0000313" key="3">
    <source>
        <dbReference type="EMBL" id="KAG2892579.1"/>
    </source>
</evidence>
<gene>
    <name evidence="5" type="ORF">JG687_00016913</name>
    <name evidence="6" type="ORF">PC110_g20311</name>
    <name evidence="1" type="ORF">PC113_g21880</name>
    <name evidence="2" type="ORF">PC115_g21876</name>
    <name evidence="3" type="ORF">PC117_g23987</name>
    <name evidence="4" type="ORF">PC118_g22932</name>
</gene>
<protein>
    <submittedName>
        <fullName evidence="6">Uncharacterized protein</fullName>
    </submittedName>
</protein>
<dbReference type="OrthoDB" id="111977at2759"/>
<dbReference type="SUPFAM" id="SSF47072">
    <property type="entry name" value="Cysteine alpha-hairpin motif"/>
    <property type="match status" value="1"/>
</dbReference>
<dbReference type="EMBL" id="JAENGZ010001818">
    <property type="protein sequence ID" value="KAG6946106.1"/>
    <property type="molecule type" value="Genomic_DNA"/>
</dbReference>
<dbReference type="Proteomes" id="UP000251314">
    <property type="component" value="Unassembled WGS sequence"/>
</dbReference>